<feature type="transmembrane region" description="Helical" evidence="7">
    <location>
        <begin position="47"/>
        <end position="66"/>
    </location>
</feature>
<name>A0A9Q0KS17_9MAGN</name>
<dbReference type="OrthoDB" id="4062651at2759"/>
<sequence>MLLIASADIFSVTVSIIMLYCVLHFNFLMHVTDRGPELFFFLPFPNVTGFSAYILVACIVCASACLSRKEDDEGQRDDKEQLAIEDGTVEMFIGNMDKEKPVQFLPEQLARFTQDYSIRLGSGGFGVVYRGQFPNGMMLAVKVLNDSVSKTVLEKQFMAEVSTIG</sequence>
<dbReference type="InterPro" id="IPR011009">
    <property type="entry name" value="Kinase-like_dom_sf"/>
</dbReference>
<dbReference type="PROSITE" id="PS00107">
    <property type="entry name" value="PROTEIN_KINASE_ATP"/>
    <property type="match status" value="1"/>
</dbReference>
<dbReference type="Proteomes" id="UP001141806">
    <property type="component" value="Unassembled WGS sequence"/>
</dbReference>
<dbReference type="InterPro" id="IPR017441">
    <property type="entry name" value="Protein_kinase_ATP_BS"/>
</dbReference>
<evidence type="ECO:0000256" key="5">
    <source>
        <dbReference type="ARBA" id="ARBA00023136"/>
    </source>
</evidence>
<dbReference type="PANTHER" id="PTHR47974:SF9">
    <property type="entry name" value="RECEPTOR-LIKE SERINE_THREONINE-PROTEIN KINASE"/>
    <property type="match status" value="1"/>
</dbReference>
<keyword evidence="5 7" id="KW-0472">Membrane</keyword>
<feature type="domain" description="Protein kinase" evidence="8">
    <location>
        <begin position="114"/>
        <end position="165"/>
    </location>
</feature>
<dbReference type="GO" id="GO:0004672">
    <property type="term" value="F:protein kinase activity"/>
    <property type="evidence" value="ECO:0007669"/>
    <property type="project" value="InterPro"/>
</dbReference>
<proteinExistence type="predicted"/>
<evidence type="ECO:0000259" key="8">
    <source>
        <dbReference type="PROSITE" id="PS50011"/>
    </source>
</evidence>
<feature type="binding site" evidence="6">
    <location>
        <position position="142"/>
    </location>
    <ligand>
        <name>ATP</name>
        <dbReference type="ChEBI" id="CHEBI:30616"/>
    </ligand>
</feature>
<comment type="subcellular location">
    <subcellularLocation>
        <location evidence="1">Membrane</location>
        <topology evidence="1">Single-pass membrane protein</topology>
    </subcellularLocation>
</comment>
<evidence type="ECO:0000256" key="7">
    <source>
        <dbReference type="SAM" id="Phobius"/>
    </source>
</evidence>
<evidence type="ECO:0000256" key="2">
    <source>
        <dbReference type="ARBA" id="ARBA00022692"/>
    </source>
</evidence>
<dbReference type="SUPFAM" id="SSF56112">
    <property type="entry name" value="Protein kinase-like (PK-like)"/>
    <property type="match status" value="1"/>
</dbReference>
<evidence type="ECO:0000256" key="1">
    <source>
        <dbReference type="ARBA" id="ARBA00004167"/>
    </source>
</evidence>
<protein>
    <recommendedName>
        <fullName evidence="8">Protein kinase domain-containing protein</fullName>
    </recommendedName>
</protein>
<comment type="caution">
    <text evidence="9">The sequence shown here is derived from an EMBL/GenBank/DDBJ whole genome shotgun (WGS) entry which is preliminary data.</text>
</comment>
<feature type="transmembrane region" description="Helical" evidence="7">
    <location>
        <begin position="7"/>
        <end position="27"/>
    </location>
</feature>
<keyword evidence="3" id="KW-0732">Signal</keyword>
<reference evidence="9" key="1">
    <citation type="journal article" date="2023" name="Plant J.">
        <title>The genome of the king protea, Protea cynaroides.</title>
        <authorList>
            <person name="Chang J."/>
            <person name="Duong T.A."/>
            <person name="Schoeman C."/>
            <person name="Ma X."/>
            <person name="Roodt D."/>
            <person name="Barker N."/>
            <person name="Li Z."/>
            <person name="Van de Peer Y."/>
            <person name="Mizrachi E."/>
        </authorList>
    </citation>
    <scope>NUCLEOTIDE SEQUENCE</scope>
    <source>
        <tissue evidence="9">Young leaves</tissue>
    </source>
</reference>
<keyword evidence="2 7" id="KW-0812">Transmembrane</keyword>
<keyword evidence="10" id="KW-1185">Reference proteome</keyword>
<keyword evidence="4 7" id="KW-1133">Transmembrane helix</keyword>
<dbReference type="InterPro" id="IPR000719">
    <property type="entry name" value="Prot_kinase_dom"/>
</dbReference>
<gene>
    <name evidence="9" type="ORF">NE237_000738</name>
</gene>
<dbReference type="PANTHER" id="PTHR47974">
    <property type="entry name" value="OS07G0415500 PROTEIN"/>
    <property type="match status" value="1"/>
</dbReference>
<organism evidence="9 10">
    <name type="scientific">Protea cynaroides</name>
    <dbReference type="NCBI Taxonomy" id="273540"/>
    <lineage>
        <taxon>Eukaryota</taxon>
        <taxon>Viridiplantae</taxon>
        <taxon>Streptophyta</taxon>
        <taxon>Embryophyta</taxon>
        <taxon>Tracheophyta</taxon>
        <taxon>Spermatophyta</taxon>
        <taxon>Magnoliopsida</taxon>
        <taxon>Proteales</taxon>
        <taxon>Proteaceae</taxon>
        <taxon>Protea</taxon>
    </lineage>
</organism>
<dbReference type="EMBL" id="JAMYWD010000003">
    <property type="protein sequence ID" value="KAJ4975632.1"/>
    <property type="molecule type" value="Genomic_DNA"/>
</dbReference>
<keyword evidence="6" id="KW-0547">Nucleotide-binding</keyword>
<dbReference type="Gene3D" id="3.30.200.20">
    <property type="entry name" value="Phosphorylase Kinase, domain 1"/>
    <property type="match status" value="1"/>
</dbReference>
<evidence type="ECO:0000313" key="10">
    <source>
        <dbReference type="Proteomes" id="UP001141806"/>
    </source>
</evidence>
<dbReference type="GO" id="GO:0005524">
    <property type="term" value="F:ATP binding"/>
    <property type="evidence" value="ECO:0007669"/>
    <property type="project" value="UniProtKB-UniRule"/>
</dbReference>
<dbReference type="AlphaFoldDB" id="A0A9Q0KS17"/>
<evidence type="ECO:0000256" key="4">
    <source>
        <dbReference type="ARBA" id="ARBA00022989"/>
    </source>
</evidence>
<dbReference type="GO" id="GO:0016020">
    <property type="term" value="C:membrane"/>
    <property type="evidence" value="ECO:0007669"/>
    <property type="project" value="UniProtKB-SubCell"/>
</dbReference>
<accession>A0A9Q0KS17</accession>
<evidence type="ECO:0000313" key="9">
    <source>
        <dbReference type="EMBL" id="KAJ4975632.1"/>
    </source>
</evidence>
<dbReference type="PROSITE" id="PS50011">
    <property type="entry name" value="PROTEIN_KINASE_DOM"/>
    <property type="match status" value="1"/>
</dbReference>
<keyword evidence="6" id="KW-0067">ATP-binding</keyword>
<evidence type="ECO:0000256" key="6">
    <source>
        <dbReference type="PROSITE-ProRule" id="PRU10141"/>
    </source>
</evidence>
<evidence type="ECO:0000256" key="3">
    <source>
        <dbReference type="ARBA" id="ARBA00022729"/>
    </source>
</evidence>